<organism evidence="15 16">
    <name type="scientific">Tulasnella calospora MUT 4182</name>
    <dbReference type="NCBI Taxonomy" id="1051891"/>
    <lineage>
        <taxon>Eukaryota</taxon>
        <taxon>Fungi</taxon>
        <taxon>Dikarya</taxon>
        <taxon>Basidiomycota</taxon>
        <taxon>Agaricomycotina</taxon>
        <taxon>Agaricomycetes</taxon>
        <taxon>Cantharellales</taxon>
        <taxon>Tulasnellaceae</taxon>
        <taxon>Tulasnella</taxon>
    </lineage>
</organism>
<dbReference type="UniPathway" id="UPA00378"/>
<evidence type="ECO:0000256" key="1">
    <source>
        <dbReference type="ARBA" id="ARBA00004389"/>
    </source>
</evidence>
<dbReference type="GO" id="GO:0006487">
    <property type="term" value="P:protein N-linked glycosylation"/>
    <property type="evidence" value="ECO:0007669"/>
    <property type="project" value="TreeGrafter"/>
</dbReference>
<comment type="pathway">
    <text evidence="2 12">Protein modification; protein glycosylation.</text>
</comment>
<comment type="function">
    <text evidence="12">GDP-Man:Man(3)GlcNAc(2)-PP-Dol alpha-1,2-mannosyltransferase that operates in the biosynthetic pathway of dolichol-linked oligosaccharides, the glycan precursors employed in protein asparagine (N)-glycosylation. The assembly of dolichol-linked oligosaccharides begins on the cytosolic side of the endoplasmic reticulum membrane and finishes in its lumen. The sequential addition of sugars to dolichol pyrophosphate produces dolichol-linked oligosaccharides containing fourteen sugars, including two GlcNAcs, nine mannoses and three glucoses. Once assembled, the oligosaccharide is transferred from the lipid to nascent proteins by oligosaccharyltransferases. Catalyzes, on the cytoplasmic face of the endoplasmic reticulum, the addition of the fourth and fifth mannose residues to the dolichol-linked oligosaccharide chain, to produce Man(5)GlcNAc(2)-PP-dolichol core oligosaccharide.</text>
</comment>
<reference evidence="15 16" key="1">
    <citation type="submission" date="2014-04" db="EMBL/GenBank/DDBJ databases">
        <authorList>
            <consortium name="DOE Joint Genome Institute"/>
            <person name="Kuo A."/>
            <person name="Girlanda M."/>
            <person name="Perotto S."/>
            <person name="Kohler A."/>
            <person name="Nagy L.G."/>
            <person name="Floudas D."/>
            <person name="Copeland A."/>
            <person name="Barry K.W."/>
            <person name="Cichocki N."/>
            <person name="Veneault-Fourrey C."/>
            <person name="LaButti K."/>
            <person name="Lindquist E.A."/>
            <person name="Lipzen A."/>
            <person name="Lundell T."/>
            <person name="Morin E."/>
            <person name="Murat C."/>
            <person name="Sun H."/>
            <person name="Tunlid A."/>
            <person name="Henrissat B."/>
            <person name="Grigoriev I.V."/>
            <person name="Hibbett D.S."/>
            <person name="Martin F."/>
            <person name="Nordberg H.P."/>
            <person name="Cantor M.N."/>
            <person name="Hua S.X."/>
        </authorList>
    </citation>
    <scope>NUCLEOTIDE SEQUENCE [LARGE SCALE GENOMIC DNA]</scope>
    <source>
        <strain evidence="15 16">MUT 4182</strain>
    </source>
</reference>
<evidence type="ECO:0000313" key="15">
    <source>
        <dbReference type="EMBL" id="KIO29283.1"/>
    </source>
</evidence>
<evidence type="ECO:0000256" key="11">
    <source>
        <dbReference type="ARBA" id="ARBA00045065"/>
    </source>
</evidence>
<comment type="similarity">
    <text evidence="12">Belongs to the glycosyltransferase group 1 family. Glycosyltransferase 4 subfamily.</text>
</comment>
<dbReference type="InterPro" id="IPR001296">
    <property type="entry name" value="Glyco_trans_1"/>
</dbReference>
<sequence>MNSMGTHPFYPHLIVLGFTLGAAAFRWRAWRRRVHDKRKALIQRHAEAVDEKSATANKRIVGFFHPYCNAGGGGEVVLWTAVAYLQRTEPDVICAIYTGDKDATKDQILAKAKARFDIDVSPHNLEFIWLNNRKQVDAATWPRFTLIGQSIGSVVLALEAVDALVPDIYIDTMGYAFTFNLIAGLSRIFTRIPAGAYIHYPTISTDMLERVKSRKAGHTNEDAVAKSRWKSTAKLVYYHIFALLYSFSLFQADAVIVNSSWTGAHIDSLVALALSVASKVINLGILEQEGVPVVYPPCDTSKLKDFPLEGREKVVLSVAQFRPEKEHATQVQALHLFLEEHPQFQSGPDKLRLVLIGGCRTVEDEARVEKVRELVQELHLEDNVEFVVNAPYDVLLDWLSRASVGISTMVDEHFGINVVEYMAAGLIPLVHASGGPLKDIVTPFTPPDSSSIEPGLTGFHATTTETYASMLDNIFVQLPDSELLAIRGRARLSAERFSRAQFEEGWAAFWKRLSWLPQDHSPRRRRC</sequence>
<evidence type="ECO:0000256" key="9">
    <source>
        <dbReference type="ARBA" id="ARBA00022989"/>
    </source>
</evidence>
<evidence type="ECO:0000256" key="8">
    <source>
        <dbReference type="ARBA" id="ARBA00022824"/>
    </source>
</evidence>
<dbReference type="Gene3D" id="3.40.50.2000">
    <property type="entry name" value="Glycogen Phosphorylase B"/>
    <property type="match status" value="1"/>
</dbReference>
<proteinExistence type="inferred from homology"/>
<evidence type="ECO:0000256" key="3">
    <source>
        <dbReference type="ARBA" id="ARBA00012645"/>
    </source>
</evidence>
<dbReference type="PANTHER" id="PTHR45919:SF1">
    <property type="entry name" value="GDP-MAN:MAN(3)GLCNAC(2)-PP-DOL ALPHA-1,2-MANNOSYLTRANSFERASE"/>
    <property type="match status" value="1"/>
</dbReference>
<comment type="catalytic activity">
    <reaction evidence="11 12">
        <text>an alpha-D-Man-(1-&gt;3)-[alpha-D-Man-(1-&gt;6)]-beta-D-Man-(1-&gt;4)-beta-D-GlcNAc-(1-&gt;4)-alpha-D-GlcNAc-diphospho-di-trans,poly-cis-dolichol + 2 GDP-alpha-D-mannose = an alpha-D-Man-(1-&gt;2)-alpha-D-Man-(1-&gt;2)-alpha-D-Man-(1-&gt;3)-[alpha-D-Man-(1-&gt;6)]-beta-D-Man-(1-&gt;4)-beta-D-GlcNAc-(1-&gt;4)-alpha-D-GlcNAc-diphospho-di-trans,poly-cis-dolichol + 2 GDP + 2 H(+)</text>
        <dbReference type="Rhea" id="RHEA:29523"/>
        <dbReference type="Rhea" id="RHEA-COMP:19515"/>
        <dbReference type="Rhea" id="RHEA-COMP:19516"/>
        <dbReference type="ChEBI" id="CHEBI:15378"/>
        <dbReference type="ChEBI" id="CHEBI:57527"/>
        <dbReference type="ChEBI" id="CHEBI:58189"/>
        <dbReference type="ChEBI" id="CHEBI:132511"/>
        <dbReference type="ChEBI" id="CHEBI:132515"/>
        <dbReference type="EC" id="2.4.1.131"/>
    </reaction>
    <physiologicalReaction direction="left-to-right" evidence="11 12">
        <dbReference type="Rhea" id="RHEA:29524"/>
    </physiologicalReaction>
</comment>
<keyword evidence="7 12" id="KW-0812">Transmembrane</keyword>
<dbReference type="PANTHER" id="PTHR45919">
    <property type="entry name" value="GDP-MAN:MAN(3)GLCNAC(2)-PP-DOL ALPHA-1,2-MANNOSYLTRANSFERASE"/>
    <property type="match status" value="1"/>
</dbReference>
<dbReference type="OrthoDB" id="2276068at2759"/>
<feature type="domain" description="ALG11 mannosyltransferase N-terminal" evidence="14">
    <location>
        <begin position="59"/>
        <end position="269"/>
    </location>
</feature>
<dbReference type="InterPro" id="IPR038013">
    <property type="entry name" value="ALG11"/>
</dbReference>
<keyword evidence="5 12" id="KW-0328">Glycosyltransferase</keyword>
<dbReference type="EC" id="2.4.1.131" evidence="3 12"/>
<dbReference type="AlphaFoldDB" id="A0A0C3L610"/>
<dbReference type="EMBL" id="KN822985">
    <property type="protein sequence ID" value="KIO29283.1"/>
    <property type="molecule type" value="Genomic_DNA"/>
</dbReference>
<evidence type="ECO:0000256" key="10">
    <source>
        <dbReference type="ARBA" id="ARBA00023136"/>
    </source>
</evidence>
<dbReference type="GO" id="GO:0004377">
    <property type="term" value="F:GDP-Man:Man(3)GlcNAc(2)-PP-Dol alpha-1,2-mannosyltransferase activity"/>
    <property type="evidence" value="ECO:0007669"/>
    <property type="project" value="UniProtKB-UniRule"/>
</dbReference>
<evidence type="ECO:0000259" key="13">
    <source>
        <dbReference type="Pfam" id="PF00534"/>
    </source>
</evidence>
<evidence type="ECO:0000259" key="14">
    <source>
        <dbReference type="Pfam" id="PF15924"/>
    </source>
</evidence>
<accession>A0A0C3L610</accession>
<evidence type="ECO:0000256" key="12">
    <source>
        <dbReference type="RuleBase" id="RU367051"/>
    </source>
</evidence>
<dbReference type="CDD" id="cd03806">
    <property type="entry name" value="GT4_ALG11-like"/>
    <property type="match status" value="1"/>
</dbReference>
<feature type="transmembrane region" description="Helical" evidence="12">
    <location>
        <begin position="235"/>
        <end position="252"/>
    </location>
</feature>
<keyword evidence="6 12" id="KW-0808">Transferase</keyword>
<keyword evidence="9 12" id="KW-1133">Transmembrane helix</keyword>
<comment type="subcellular location">
    <subcellularLocation>
        <location evidence="1">Endoplasmic reticulum membrane</location>
        <topology evidence="1">Single-pass membrane protein</topology>
    </subcellularLocation>
</comment>
<evidence type="ECO:0000256" key="4">
    <source>
        <dbReference type="ARBA" id="ARBA00022018"/>
    </source>
</evidence>
<dbReference type="SUPFAM" id="SSF53756">
    <property type="entry name" value="UDP-Glycosyltransferase/glycogen phosphorylase"/>
    <property type="match status" value="1"/>
</dbReference>
<dbReference type="InterPro" id="IPR031814">
    <property type="entry name" value="ALG11_N"/>
</dbReference>
<keyword evidence="8 12" id="KW-0256">Endoplasmic reticulum</keyword>
<evidence type="ECO:0000313" key="16">
    <source>
        <dbReference type="Proteomes" id="UP000054248"/>
    </source>
</evidence>
<dbReference type="HOGENOM" id="CLU_017896_1_1_1"/>
<reference evidence="16" key="2">
    <citation type="submission" date="2015-01" db="EMBL/GenBank/DDBJ databases">
        <title>Evolutionary Origins and Diversification of the Mycorrhizal Mutualists.</title>
        <authorList>
            <consortium name="DOE Joint Genome Institute"/>
            <consortium name="Mycorrhizal Genomics Consortium"/>
            <person name="Kohler A."/>
            <person name="Kuo A."/>
            <person name="Nagy L.G."/>
            <person name="Floudas D."/>
            <person name="Copeland A."/>
            <person name="Barry K.W."/>
            <person name="Cichocki N."/>
            <person name="Veneault-Fourrey C."/>
            <person name="LaButti K."/>
            <person name="Lindquist E.A."/>
            <person name="Lipzen A."/>
            <person name="Lundell T."/>
            <person name="Morin E."/>
            <person name="Murat C."/>
            <person name="Riley R."/>
            <person name="Ohm R."/>
            <person name="Sun H."/>
            <person name="Tunlid A."/>
            <person name="Henrissat B."/>
            <person name="Grigoriev I.V."/>
            <person name="Hibbett D.S."/>
            <person name="Martin F."/>
        </authorList>
    </citation>
    <scope>NUCLEOTIDE SEQUENCE [LARGE SCALE GENOMIC DNA]</scope>
    <source>
        <strain evidence="16">MUT 4182</strain>
    </source>
</reference>
<evidence type="ECO:0000256" key="6">
    <source>
        <dbReference type="ARBA" id="ARBA00022679"/>
    </source>
</evidence>
<evidence type="ECO:0000256" key="5">
    <source>
        <dbReference type="ARBA" id="ARBA00022676"/>
    </source>
</evidence>
<feature type="domain" description="Glycosyl transferase family 1" evidence="13">
    <location>
        <begin position="305"/>
        <end position="442"/>
    </location>
</feature>
<gene>
    <name evidence="15" type="ORF">M407DRAFT_171960</name>
</gene>
<dbReference type="GO" id="GO:0005789">
    <property type="term" value="C:endoplasmic reticulum membrane"/>
    <property type="evidence" value="ECO:0007669"/>
    <property type="project" value="UniProtKB-SubCell"/>
</dbReference>
<feature type="transmembrane region" description="Helical" evidence="12">
    <location>
        <begin position="12"/>
        <end position="29"/>
    </location>
</feature>
<name>A0A0C3L610_9AGAM</name>
<evidence type="ECO:0000256" key="2">
    <source>
        <dbReference type="ARBA" id="ARBA00004922"/>
    </source>
</evidence>
<protein>
    <recommendedName>
        <fullName evidence="4 12">GDP-Man:Man(3)GlcNAc(2)-PP-Dol alpha-1,2-mannosyltransferase</fullName>
        <ecNumber evidence="3 12">2.4.1.131</ecNumber>
    </recommendedName>
</protein>
<dbReference type="Proteomes" id="UP000054248">
    <property type="component" value="Unassembled WGS sequence"/>
</dbReference>
<keyword evidence="16" id="KW-1185">Reference proteome</keyword>
<dbReference type="STRING" id="1051891.A0A0C3L610"/>
<evidence type="ECO:0000256" key="7">
    <source>
        <dbReference type="ARBA" id="ARBA00022692"/>
    </source>
</evidence>
<keyword evidence="10 12" id="KW-0472">Membrane</keyword>
<dbReference type="Pfam" id="PF15924">
    <property type="entry name" value="ALG11_N"/>
    <property type="match status" value="1"/>
</dbReference>
<dbReference type="Pfam" id="PF00534">
    <property type="entry name" value="Glycos_transf_1"/>
    <property type="match status" value="1"/>
</dbReference>